<organism evidence="2 3">
    <name type="scientific">Durusdinium trenchii</name>
    <dbReference type="NCBI Taxonomy" id="1381693"/>
    <lineage>
        <taxon>Eukaryota</taxon>
        <taxon>Sar</taxon>
        <taxon>Alveolata</taxon>
        <taxon>Dinophyceae</taxon>
        <taxon>Suessiales</taxon>
        <taxon>Symbiodiniaceae</taxon>
        <taxon>Durusdinium</taxon>
    </lineage>
</organism>
<protein>
    <submittedName>
        <fullName evidence="2">Uncharacterized protein</fullName>
    </submittedName>
</protein>
<evidence type="ECO:0000256" key="1">
    <source>
        <dbReference type="SAM" id="MobiDB-lite"/>
    </source>
</evidence>
<comment type="caution">
    <text evidence="2">The sequence shown here is derived from an EMBL/GenBank/DDBJ whole genome shotgun (WGS) entry which is preliminary data.</text>
</comment>
<feature type="compositionally biased region" description="Low complexity" evidence="1">
    <location>
        <begin position="535"/>
        <end position="544"/>
    </location>
</feature>
<feature type="region of interest" description="Disordered" evidence="1">
    <location>
        <begin position="525"/>
        <end position="561"/>
    </location>
</feature>
<accession>A0ABP0NQG7</accession>
<evidence type="ECO:0000313" key="2">
    <source>
        <dbReference type="EMBL" id="CAK9065044.1"/>
    </source>
</evidence>
<gene>
    <name evidence="2" type="ORF">CCMP2556_LOCUS31976</name>
</gene>
<reference evidence="2 3" key="1">
    <citation type="submission" date="2024-02" db="EMBL/GenBank/DDBJ databases">
        <authorList>
            <person name="Chen Y."/>
            <person name="Shah S."/>
            <person name="Dougan E. K."/>
            <person name="Thang M."/>
            <person name="Chan C."/>
        </authorList>
    </citation>
    <scope>NUCLEOTIDE SEQUENCE [LARGE SCALE GENOMIC DNA]</scope>
</reference>
<keyword evidence="3" id="KW-1185">Reference proteome</keyword>
<sequence length="724" mass="80933">MELQHYALKPPYTRTYFTVPSHAQDTLRRNGLSPVQADGECLTALIMAAHYGPSEEAELPMALFEPFLVIDPAQTPTGVVSTEFLNFLIHSTLDNMPQPTTPQNAEEVALAFARLAHATAQGRHSMTYNDALEKWRRWKPGRIRDMEPSTQRRLESDLRLHWARRLIAHMAPYANEIPHLQSIHGPDLFQEYMDLLGAHASAPYELIRMGFNQIPWDAAAVRALLNKLRDTEATPHKIQRIWDTLRWFSKRFGLLDVASLGRLQEKRKALQDQLTPTVSKPQRKAMVPSKEVIWALECGAVACSARFDDLQHTSTSYLQISSSTIELNAWQTKTVSAFKMKKSPAFVDSGYLIPTLSKDGLGLIPRPSSPDRALRWLKAALGRQGLRGPQVENLSWHSFRVFIPDCAFQLHIPQDLGRSPPERPLRPTPESTASWEMVDAEKIPADSVADASGPLRVIATTLRKKGTYLFKVHLLDNQGKTIGRGWPPNLARVNELTSDEYIANIDAHLCCERCFKHHTFPADWQTPSAPHAPLPTEASSASSPDSEDSLTDDSVDTASEAEKERVDALSAGVKALLTQKGIPYWVVAQAGYTTMEDLADWDTPALARQHAARDLNFAGNDHGWTNELRELISMRMFQCVRLAKETIGETITGLGRGPDQPLLPMCKTTGLDAVCDRKQILVQPRPKLTYQGSDNFLKKQFKLCAHGKIGFFLTKQIISALPDT</sequence>
<evidence type="ECO:0000313" key="3">
    <source>
        <dbReference type="Proteomes" id="UP001642484"/>
    </source>
</evidence>
<name>A0ABP0NQG7_9DINO</name>
<proteinExistence type="predicted"/>
<dbReference type="Proteomes" id="UP001642484">
    <property type="component" value="Unassembled WGS sequence"/>
</dbReference>
<feature type="compositionally biased region" description="Acidic residues" evidence="1">
    <location>
        <begin position="545"/>
        <end position="555"/>
    </location>
</feature>
<dbReference type="EMBL" id="CAXAMN010021973">
    <property type="protein sequence ID" value="CAK9065044.1"/>
    <property type="molecule type" value="Genomic_DNA"/>
</dbReference>